<evidence type="ECO:0000313" key="4">
    <source>
        <dbReference type="Proteomes" id="UP000319578"/>
    </source>
</evidence>
<name>A0A0K9YU55_9BACL</name>
<dbReference type="Proteomes" id="UP000319578">
    <property type="component" value="Unassembled WGS sequence"/>
</dbReference>
<dbReference type="OrthoDB" id="1550511at2"/>
<reference evidence="1 4" key="3">
    <citation type="submission" date="2019-06" db="EMBL/GenBank/DDBJ databases">
        <title>Whole genome shotgun sequence of Brevibacillus reuszeri NBRC 15719.</title>
        <authorList>
            <person name="Hosoyama A."/>
            <person name="Uohara A."/>
            <person name="Ohji S."/>
            <person name="Ichikawa N."/>
        </authorList>
    </citation>
    <scope>NUCLEOTIDE SEQUENCE [LARGE SCALE GENOMIC DNA]</scope>
    <source>
        <strain evidence="1 4">NBRC 15719</strain>
    </source>
</reference>
<dbReference type="PATRIC" id="fig|54915.3.peg.918"/>
<dbReference type="InterPro" id="IPR045352">
    <property type="entry name" value="DUF6530"/>
</dbReference>
<reference evidence="2" key="2">
    <citation type="submission" date="2015-07" db="EMBL/GenBank/DDBJ databases">
        <title>MeaNS - Measles Nucleotide Surveillance Program.</title>
        <authorList>
            <person name="Tran T."/>
            <person name="Druce J."/>
        </authorList>
    </citation>
    <scope>NUCLEOTIDE SEQUENCE</scope>
    <source>
        <strain evidence="2">DSM 9887</strain>
    </source>
</reference>
<dbReference type="Pfam" id="PF20140">
    <property type="entry name" value="DUF6530"/>
    <property type="match status" value="1"/>
</dbReference>
<proteinExistence type="predicted"/>
<dbReference type="AlphaFoldDB" id="A0A0K9YU55"/>
<protein>
    <submittedName>
        <fullName evidence="2">Uncharacterized protein</fullName>
    </submittedName>
</protein>
<dbReference type="EMBL" id="BJON01000026">
    <property type="protein sequence ID" value="GED72161.1"/>
    <property type="molecule type" value="Genomic_DNA"/>
</dbReference>
<dbReference type="EMBL" id="LGIQ01000007">
    <property type="protein sequence ID" value="KNB72233.1"/>
    <property type="molecule type" value="Genomic_DNA"/>
</dbReference>
<comment type="caution">
    <text evidence="2">The sequence shown here is derived from an EMBL/GenBank/DDBJ whole genome shotgun (WGS) entry which is preliminary data.</text>
</comment>
<organism evidence="2 3">
    <name type="scientific">Brevibacillus reuszeri</name>
    <dbReference type="NCBI Taxonomy" id="54915"/>
    <lineage>
        <taxon>Bacteria</taxon>
        <taxon>Bacillati</taxon>
        <taxon>Bacillota</taxon>
        <taxon>Bacilli</taxon>
        <taxon>Bacillales</taxon>
        <taxon>Paenibacillaceae</taxon>
        <taxon>Brevibacillus</taxon>
    </lineage>
</organism>
<dbReference type="STRING" id="54915.ADS79_09980"/>
<keyword evidence="4" id="KW-1185">Reference proteome</keyword>
<evidence type="ECO:0000313" key="2">
    <source>
        <dbReference type="EMBL" id="KNB72233.1"/>
    </source>
</evidence>
<dbReference type="RefSeq" id="WP_049738280.1">
    <property type="nucleotide sequence ID" value="NZ_BJON01000026.1"/>
</dbReference>
<evidence type="ECO:0000313" key="3">
    <source>
        <dbReference type="Proteomes" id="UP000036834"/>
    </source>
</evidence>
<sequence>MNKMTASNHKPIIISENYDMVDGRLARSADAQSLSLGVVQEGSLRSAMVTAKVSTNTEENESTQSQVLPLHRVLDLSILICRTLTHFRDAYRYEHFYDPEKPVLDRIGLQGAALNVAVCTDNENIHEDMKRFSQALINDDELIGERLRTLSRLLEEMGY</sequence>
<dbReference type="Proteomes" id="UP000036834">
    <property type="component" value="Unassembled WGS sequence"/>
</dbReference>
<evidence type="ECO:0000313" key="1">
    <source>
        <dbReference type="EMBL" id="GED72161.1"/>
    </source>
</evidence>
<accession>A0A0K9YU55</accession>
<gene>
    <name evidence="2" type="ORF">ADS79_09980</name>
    <name evidence="1" type="ORF">BRE01_58630</name>
</gene>
<reference evidence="3" key="1">
    <citation type="submission" date="2015-07" db="EMBL/GenBank/DDBJ databases">
        <title>Genome sequencing project for genomic taxonomy and phylogenomics of Bacillus-like bacteria.</title>
        <authorList>
            <person name="Liu B."/>
            <person name="Wang J."/>
            <person name="Zhu Y."/>
            <person name="Liu G."/>
            <person name="Chen Q."/>
            <person name="Chen Z."/>
            <person name="Lan J."/>
            <person name="Che J."/>
            <person name="Ge C."/>
            <person name="Shi H."/>
            <person name="Pan Z."/>
            <person name="Liu X."/>
        </authorList>
    </citation>
    <scope>NUCLEOTIDE SEQUENCE [LARGE SCALE GENOMIC DNA]</scope>
    <source>
        <strain evidence="3">DSM 9887</strain>
    </source>
</reference>